<keyword evidence="1" id="KW-0862">Zinc</keyword>
<evidence type="ECO:0000256" key="1">
    <source>
        <dbReference type="PROSITE-ProRule" id="PRU00047"/>
    </source>
</evidence>
<feature type="compositionally biased region" description="Polar residues" evidence="2">
    <location>
        <begin position="227"/>
        <end position="236"/>
    </location>
</feature>
<evidence type="ECO:0000256" key="2">
    <source>
        <dbReference type="SAM" id="MobiDB-lite"/>
    </source>
</evidence>
<dbReference type="SMART" id="SM00343">
    <property type="entry name" value="ZnF_C2HC"/>
    <property type="match status" value="2"/>
</dbReference>
<dbReference type="GO" id="GO:0008270">
    <property type="term" value="F:zinc ion binding"/>
    <property type="evidence" value="ECO:0007669"/>
    <property type="project" value="UniProtKB-KW"/>
</dbReference>
<dbReference type="Proteomes" id="UP001153714">
    <property type="component" value="Chromosome 21"/>
</dbReference>
<dbReference type="GO" id="GO:0003676">
    <property type="term" value="F:nucleic acid binding"/>
    <property type="evidence" value="ECO:0007669"/>
    <property type="project" value="InterPro"/>
</dbReference>
<keyword evidence="1" id="KW-0863">Zinc-finger</keyword>
<keyword evidence="1" id="KW-0479">Metal-binding</keyword>
<feature type="compositionally biased region" description="Basic and acidic residues" evidence="2">
    <location>
        <begin position="260"/>
        <end position="287"/>
    </location>
</feature>
<feature type="compositionally biased region" description="Basic residues" evidence="2">
    <location>
        <begin position="250"/>
        <end position="259"/>
    </location>
</feature>
<feature type="compositionally biased region" description="Basic and acidic residues" evidence="2">
    <location>
        <begin position="1"/>
        <end position="19"/>
    </location>
</feature>
<proteinExistence type="predicted"/>
<reference evidence="4" key="1">
    <citation type="submission" date="2021-12" db="EMBL/GenBank/DDBJ databases">
        <authorList>
            <person name="King R."/>
        </authorList>
    </citation>
    <scope>NUCLEOTIDE SEQUENCE</scope>
</reference>
<dbReference type="EMBL" id="OU893352">
    <property type="protein sequence ID" value="CAG9790270.1"/>
    <property type="molecule type" value="Genomic_DNA"/>
</dbReference>
<evidence type="ECO:0000313" key="4">
    <source>
        <dbReference type="EMBL" id="CAG9790270.1"/>
    </source>
</evidence>
<evidence type="ECO:0000259" key="3">
    <source>
        <dbReference type="PROSITE" id="PS50158"/>
    </source>
</evidence>
<dbReference type="InterPro" id="IPR036875">
    <property type="entry name" value="Znf_CCHC_sf"/>
</dbReference>
<keyword evidence="5" id="KW-1185">Reference proteome</keyword>
<dbReference type="InterPro" id="IPR001878">
    <property type="entry name" value="Znf_CCHC"/>
</dbReference>
<gene>
    <name evidence="4" type="ORF">DIATSA_LOCUS7939</name>
</gene>
<dbReference type="SUPFAM" id="SSF57756">
    <property type="entry name" value="Retrovirus zinc finger-like domains"/>
    <property type="match status" value="1"/>
</dbReference>
<evidence type="ECO:0000313" key="5">
    <source>
        <dbReference type="Proteomes" id="UP001153714"/>
    </source>
</evidence>
<name>A0A9N9WEZ7_9NEOP</name>
<organism evidence="4 5">
    <name type="scientific">Diatraea saccharalis</name>
    <name type="common">sugarcane borer</name>
    <dbReference type="NCBI Taxonomy" id="40085"/>
    <lineage>
        <taxon>Eukaryota</taxon>
        <taxon>Metazoa</taxon>
        <taxon>Ecdysozoa</taxon>
        <taxon>Arthropoda</taxon>
        <taxon>Hexapoda</taxon>
        <taxon>Insecta</taxon>
        <taxon>Pterygota</taxon>
        <taxon>Neoptera</taxon>
        <taxon>Endopterygota</taxon>
        <taxon>Lepidoptera</taxon>
        <taxon>Glossata</taxon>
        <taxon>Ditrysia</taxon>
        <taxon>Pyraloidea</taxon>
        <taxon>Crambidae</taxon>
        <taxon>Crambinae</taxon>
        <taxon>Diatraea</taxon>
    </lineage>
</organism>
<feature type="region of interest" description="Disordered" evidence="2">
    <location>
        <begin position="205"/>
        <end position="287"/>
    </location>
</feature>
<dbReference type="OrthoDB" id="427960at2759"/>
<sequence length="585" mass="64282">MGVSEREPMEVDERRSAKEDSDETSDDGVYVYRNCLSGDIPDINYIIYEMRDWASICTDAAERETALMESKDQRNAKICALKFKDGKFDIRSVKDCLEDHVLTTGEIATFLFDAEAALTGIRDRRELLGREIDRLTAANRLLEERVRELETPKVCANVGVQHVPHTSRCNRGVQCDTKTGCANMGVQHSPPRMCDVGMQSEEMARGIDAGSQVETSEDTGSAEGKRSLSSQQNSKAGQLPTWAQVVANGGKRKRIRKRKDKTDKGKDETEREVTKRRKDKEGGEARVTDAALVTRLPATTALEPPPSHRKRGRKKVKVMNTSAVMVSIPPEEVRKGVTYKEIMTKARRMIRLQDLGIPGVEMGRAVSGALLLKVPGAKSDQLADRLASELRRVLDPTIEVTRPVKRVDMRITGLDEAVEVDELRSAISKGGGCPPERIVMGPFLQGVRGGKVALVRCPTDAASALLEGGGSVVVGWTRAKVQRLEPLPVRCYRCMGTGHVRRTCPAKEDRSGICFRCGLEGHRAATCRGKMRCAVCAAASLPANHVMGSKVCSPPPQRVWARSVPVPHVSRAEPAEDLPEVMDTH</sequence>
<feature type="region of interest" description="Disordered" evidence="2">
    <location>
        <begin position="1"/>
        <end position="25"/>
    </location>
</feature>
<dbReference type="PROSITE" id="PS50158">
    <property type="entry name" value="ZF_CCHC"/>
    <property type="match status" value="2"/>
</dbReference>
<feature type="domain" description="CCHC-type" evidence="3">
    <location>
        <begin position="490"/>
        <end position="505"/>
    </location>
</feature>
<dbReference type="AlphaFoldDB" id="A0A9N9WEZ7"/>
<dbReference type="Gene3D" id="4.10.60.10">
    <property type="entry name" value="Zinc finger, CCHC-type"/>
    <property type="match status" value="1"/>
</dbReference>
<feature type="domain" description="CCHC-type" evidence="3">
    <location>
        <begin position="514"/>
        <end position="528"/>
    </location>
</feature>
<reference evidence="4" key="2">
    <citation type="submission" date="2022-10" db="EMBL/GenBank/DDBJ databases">
        <authorList>
            <consortium name="ENA_rothamsted_submissions"/>
            <consortium name="culmorum"/>
            <person name="King R."/>
        </authorList>
    </citation>
    <scope>NUCLEOTIDE SEQUENCE</scope>
</reference>
<protein>
    <recommendedName>
        <fullName evidence="3">CCHC-type domain-containing protein</fullName>
    </recommendedName>
</protein>
<accession>A0A9N9WEZ7</accession>